<dbReference type="Proteomes" id="UP000178099">
    <property type="component" value="Unassembled WGS sequence"/>
</dbReference>
<dbReference type="EMBL" id="MHLN01000004">
    <property type="protein sequence ID" value="OGZ12493.1"/>
    <property type="molecule type" value="Genomic_DNA"/>
</dbReference>
<feature type="transmembrane region" description="Helical" evidence="1">
    <location>
        <begin position="29"/>
        <end position="52"/>
    </location>
</feature>
<sequence>MDADDFERLEKLVKENNEILRGMRRSMRIGHVLTFFYWMIFLGVGVSAYYFVQPFITPLITTAMAIFQNLGELQGGVNGNALDIPAIFGKIQGQ</sequence>
<accession>A0A1G2DG30</accession>
<gene>
    <name evidence="2" type="ORF">A3D67_01680</name>
</gene>
<reference evidence="2 3" key="1">
    <citation type="journal article" date="2016" name="Nat. Commun.">
        <title>Thousands of microbial genomes shed light on interconnected biogeochemical processes in an aquifer system.</title>
        <authorList>
            <person name="Anantharaman K."/>
            <person name="Brown C.T."/>
            <person name="Hug L.A."/>
            <person name="Sharon I."/>
            <person name="Castelle C.J."/>
            <person name="Probst A.J."/>
            <person name="Thomas B.C."/>
            <person name="Singh A."/>
            <person name="Wilkins M.J."/>
            <person name="Karaoz U."/>
            <person name="Brodie E.L."/>
            <person name="Williams K.H."/>
            <person name="Hubbard S.S."/>
            <person name="Banfield J.F."/>
        </authorList>
    </citation>
    <scope>NUCLEOTIDE SEQUENCE [LARGE SCALE GENOMIC DNA]</scope>
</reference>
<evidence type="ECO:0000313" key="3">
    <source>
        <dbReference type="Proteomes" id="UP000178099"/>
    </source>
</evidence>
<organism evidence="2 3">
    <name type="scientific">Candidatus Lloydbacteria bacterium RIFCSPHIGHO2_02_FULL_51_22</name>
    <dbReference type="NCBI Taxonomy" id="1798663"/>
    <lineage>
        <taxon>Bacteria</taxon>
        <taxon>Candidatus Lloydiibacteriota</taxon>
    </lineage>
</organism>
<evidence type="ECO:0000313" key="2">
    <source>
        <dbReference type="EMBL" id="OGZ12493.1"/>
    </source>
</evidence>
<dbReference type="AlphaFoldDB" id="A0A1G2DG30"/>
<proteinExistence type="predicted"/>
<comment type="caution">
    <text evidence="2">The sequence shown here is derived from an EMBL/GenBank/DDBJ whole genome shotgun (WGS) entry which is preliminary data.</text>
</comment>
<keyword evidence="1" id="KW-0472">Membrane</keyword>
<protein>
    <submittedName>
        <fullName evidence="2">Uncharacterized protein</fullName>
    </submittedName>
</protein>
<name>A0A1G2DG30_9BACT</name>
<keyword evidence="1" id="KW-0812">Transmembrane</keyword>
<keyword evidence="1" id="KW-1133">Transmembrane helix</keyword>
<evidence type="ECO:0000256" key="1">
    <source>
        <dbReference type="SAM" id="Phobius"/>
    </source>
</evidence>